<dbReference type="Pfam" id="PF00113">
    <property type="entry name" value="Enolase_C"/>
    <property type="match status" value="1"/>
</dbReference>
<dbReference type="CDD" id="cd03313">
    <property type="entry name" value="enolase"/>
    <property type="match status" value="1"/>
</dbReference>
<dbReference type="NCBIfam" id="TIGR01060">
    <property type="entry name" value="eno"/>
    <property type="match status" value="1"/>
</dbReference>
<feature type="binding site" evidence="6">
    <location>
        <position position="171"/>
    </location>
    <ligand>
        <name>(2R)-2-phosphoglycerate</name>
        <dbReference type="ChEBI" id="CHEBI:58289"/>
    </ligand>
</feature>
<dbReference type="Gene3D" id="3.30.390.10">
    <property type="entry name" value="Enolase-like, N-terminal domain"/>
    <property type="match status" value="1"/>
</dbReference>
<feature type="domain" description="Enolase N-terminal" evidence="11">
    <location>
        <begin position="15"/>
        <end position="143"/>
    </location>
</feature>
<sequence>MKSFYKIERAKLGVIKNIQGYELLDSRGNPTVYVEVETSSGAKGFGYAPSGASTGKREAVELRDGGKRYGGMGVLKCLEALNNRVKPALLGQELEPALIDSILEQVDGTRNFSSIGANTSTAVSIACHRAKAQEEGIELYQLFLKEKLVLPTPMFNIINGGKHAGNALAIQEFMIVPHASSFSEALRIGVEVYHTLKNLLKETKGAFSINVGDEGGFAPPFTKTREALDVLRLAVKRSGYTESEVMFAIDCAASSFYRNGFYEIDQEKKNADELLEYYERLASEYPLISIEDPFYEDDWESFCAITKALRKTRIVGDDLLVSDSSNLKKASEIGACNGVIVKVNQVGTVSRALNTVKSAKNLGYLAIISHRSGESVDDFISHFASGLSTGAIKSGAPARGERVCKYNRLLLIEAREKGALFNGINSIKV</sequence>
<dbReference type="SUPFAM" id="SSF51604">
    <property type="entry name" value="Enolase C-terminal domain-like"/>
    <property type="match status" value="1"/>
</dbReference>
<feature type="binding site" evidence="6">
    <location>
        <position position="371"/>
    </location>
    <ligand>
        <name>(2R)-2-phosphoglycerate</name>
        <dbReference type="ChEBI" id="CHEBI:58289"/>
    </ligand>
</feature>
<dbReference type="PANTHER" id="PTHR11902">
    <property type="entry name" value="ENOLASE"/>
    <property type="match status" value="1"/>
</dbReference>
<evidence type="ECO:0000256" key="7">
    <source>
        <dbReference type="PIRSR" id="PIRSR001400-1"/>
    </source>
</evidence>
<dbReference type="Gene3D" id="3.20.20.120">
    <property type="entry name" value="Enolase-like C-terminal domain"/>
    <property type="match status" value="1"/>
</dbReference>
<protein>
    <recommendedName>
        <fullName evidence="6">Enolase</fullName>
        <ecNumber evidence="6">4.2.1.11</ecNumber>
    </recommendedName>
    <alternativeName>
        <fullName evidence="6">2-phospho-D-glycerate hydro-lyase</fullName>
    </alternativeName>
    <alternativeName>
        <fullName evidence="6">2-phosphoglycerate dehydratase</fullName>
    </alternativeName>
</protein>
<comment type="subcellular location">
    <subcellularLocation>
        <location evidence="6">Cytoplasm</location>
    </subcellularLocation>
    <subcellularLocation>
        <location evidence="6">Secreted</location>
    </subcellularLocation>
    <subcellularLocation>
        <location evidence="6">Cell surface</location>
    </subcellularLocation>
    <text evidence="6">Fractions of enolase are present in both the cytoplasm and on the cell surface.</text>
</comment>
<feature type="binding site" evidence="6">
    <location>
        <position position="342"/>
    </location>
    <ligand>
        <name>(2R)-2-phosphoglycerate</name>
        <dbReference type="ChEBI" id="CHEBI:58289"/>
    </ligand>
</feature>
<comment type="cofactor">
    <cofactor evidence="9">
        <name>Mg(2+)</name>
        <dbReference type="ChEBI" id="CHEBI:18420"/>
    </cofactor>
    <text evidence="9">Mg(2+) is required for catalysis and for stabilizing the dimer.</text>
</comment>
<dbReference type="InterPro" id="IPR020811">
    <property type="entry name" value="Enolase_N"/>
</dbReference>
<feature type="binding site" evidence="8">
    <location>
        <position position="393"/>
    </location>
    <ligand>
        <name>substrate</name>
    </ligand>
</feature>
<dbReference type="Pfam" id="PF03952">
    <property type="entry name" value="Enolase_N"/>
    <property type="match status" value="1"/>
</dbReference>
<feature type="binding site" evidence="8">
    <location>
        <position position="291"/>
    </location>
    <ligand>
        <name>substrate</name>
    </ligand>
</feature>
<evidence type="ECO:0000259" key="10">
    <source>
        <dbReference type="SMART" id="SM01192"/>
    </source>
</evidence>
<keyword evidence="4 6" id="KW-0324">Glycolysis</keyword>
<proteinExistence type="inferred from homology"/>
<feature type="active site" description="Proton acceptor" evidence="6 7">
    <location>
        <position position="342"/>
    </location>
</feature>
<evidence type="ECO:0000256" key="1">
    <source>
        <dbReference type="ARBA" id="ARBA00005031"/>
    </source>
</evidence>
<keyword evidence="6" id="KW-0964">Secreted</keyword>
<dbReference type="InterPro" id="IPR020809">
    <property type="entry name" value="Enolase_CS"/>
</dbReference>
<comment type="caution">
    <text evidence="12">The sequence shown here is derived from an EMBL/GenBank/DDBJ whole genome shotgun (WGS) entry which is preliminary data.</text>
</comment>
<keyword evidence="3 6" id="KW-0460">Magnesium</keyword>
<dbReference type="HAMAP" id="MF_00318">
    <property type="entry name" value="Enolase"/>
    <property type="match status" value="1"/>
</dbReference>
<dbReference type="UniPathway" id="UPA00109">
    <property type="reaction ID" value="UER00187"/>
</dbReference>
<comment type="pathway">
    <text evidence="1 6">Carbohydrate degradation; glycolysis; pyruvate from D-glyceraldehyde 3-phosphate: step 4/5.</text>
</comment>
<dbReference type="PANTHER" id="PTHR11902:SF1">
    <property type="entry name" value="ENOLASE"/>
    <property type="match status" value="1"/>
</dbReference>
<dbReference type="EMBL" id="NEXD01000008">
    <property type="protein sequence ID" value="PSN86334.1"/>
    <property type="molecule type" value="Genomic_DNA"/>
</dbReference>
<feature type="active site" description="Proton donor" evidence="6 7">
    <location>
        <position position="214"/>
    </location>
</feature>
<dbReference type="SUPFAM" id="SSF54826">
    <property type="entry name" value="Enolase N-terminal domain-like"/>
    <property type="match status" value="1"/>
</dbReference>
<dbReference type="GO" id="GO:0000015">
    <property type="term" value="C:phosphopyruvate hydratase complex"/>
    <property type="evidence" value="ECO:0007669"/>
    <property type="project" value="InterPro"/>
</dbReference>
<evidence type="ECO:0000256" key="5">
    <source>
        <dbReference type="ARBA" id="ARBA00023239"/>
    </source>
</evidence>
<dbReference type="SMART" id="SM01193">
    <property type="entry name" value="Enolase_N"/>
    <property type="match status" value="1"/>
</dbReference>
<dbReference type="PRINTS" id="PR00148">
    <property type="entry name" value="ENOLASE"/>
</dbReference>
<comment type="cofactor">
    <cofactor evidence="6">
        <name>Mg(2+)</name>
        <dbReference type="ChEBI" id="CHEBI:18420"/>
    </cofactor>
    <text evidence="6">Binds a second Mg(2+) ion via substrate during catalysis.</text>
</comment>
<comment type="catalytic activity">
    <reaction evidence="6">
        <text>(2R)-2-phosphoglycerate = phosphoenolpyruvate + H2O</text>
        <dbReference type="Rhea" id="RHEA:10164"/>
        <dbReference type="ChEBI" id="CHEBI:15377"/>
        <dbReference type="ChEBI" id="CHEBI:58289"/>
        <dbReference type="ChEBI" id="CHEBI:58702"/>
        <dbReference type="EC" id="4.2.1.11"/>
    </reaction>
</comment>
<feature type="binding site" evidence="6">
    <location>
        <position position="372"/>
    </location>
    <ligand>
        <name>(2R)-2-phosphoglycerate</name>
        <dbReference type="ChEBI" id="CHEBI:58289"/>
    </ligand>
</feature>
<organism evidence="12 13">
    <name type="scientific">Candidatus Marsarchaeota G1 archaeon BE_D</name>
    <dbReference type="NCBI Taxonomy" id="1978156"/>
    <lineage>
        <taxon>Archaea</taxon>
        <taxon>Candidatus Marsarchaeota</taxon>
        <taxon>Candidatus Marsarchaeota group 1</taxon>
    </lineage>
</organism>
<feature type="binding site" evidence="6 9">
    <location>
        <position position="317"/>
    </location>
    <ligand>
        <name>Mg(2+)</name>
        <dbReference type="ChEBI" id="CHEBI:18420"/>
    </ligand>
</feature>
<dbReference type="SFLD" id="SFLDG00178">
    <property type="entry name" value="enolase"/>
    <property type="match status" value="1"/>
</dbReference>
<accession>A0A2R6AIZ6</accession>
<evidence type="ECO:0000256" key="4">
    <source>
        <dbReference type="ARBA" id="ARBA00023152"/>
    </source>
</evidence>
<reference evidence="12 13" key="1">
    <citation type="submission" date="2017-04" db="EMBL/GenBank/DDBJ databases">
        <title>Novel microbial lineages endemic to geothermal iron-oxide mats fill important gaps in the evolutionary history of Archaea.</title>
        <authorList>
            <person name="Jay Z.J."/>
            <person name="Beam J.P."/>
            <person name="Dlakic M."/>
            <person name="Rusch D.B."/>
            <person name="Kozubal M.A."/>
            <person name="Inskeep W.P."/>
        </authorList>
    </citation>
    <scope>NUCLEOTIDE SEQUENCE [LARGE SCALE GENOMIC DNA]</scope>
    <source>
        <strain evidence="12">BE_D</strain>
    </source>
</reference>
<evidence type="ECO:0000313" key="12">
    <source>
        <dbReference type="EMBL" id="PSN86334.1"/>
    </source>
</evidence>
<evidence type="ECO:0000256" key="2">
    <source>
        <dbReference type="ARBA" id="ARBA00009604"/>
    </source>
</evidence>
<keyword evidence="12" id="KW-0670">Pyruvate</keyword>
<dbReference type="GO" id="GO:0005576">
    <property type="term" value="C:extracellular region"/>
    <property type="evidence" value="ECO:0007669"/>
    <property type="project" value="UniProtKB-SubCell"/>
</dbReference>
<feature type="binding site" evidence="6 9">
    <location>
        <position position="291"/>
    </location>
    <ligand>
        <name>Mg(2+)</name>
        <dbReference type="ChEBI" id="CHEBI:18420"/>
    </ligand>
</feature>
<keyword evidence="6 9" id="KW-0479">Metal-binding</keyword>
<dbReference type="SFLD" id="SFLDF00002">
    <property type="entry name" value="enolase"/>
    <property type="match status" value="1"/>
</dbReference>
<evidence type="ECO:0000259" key="11">
    <source>
        <dbReference type="SMART" id="SM01193"/>
    </source>
</evidence>
<feature type="binding site" evidence="6 9">
    <location>
        <position position="250"/>
    </location>
    <ligand>
        <name>Mg(2+)</name>
        <dbReference type="ChEBI" id="CHEBI:18420"/>
    </ligand>
</feature>
<dbReference type="SMART" id="SM01192">
    <property type="entry name" value="Enolase_C"/>
    <property type="match status" value="1"/>
</dbReference>
<dbReference type="InterPro" id="IPR029017">
    <property type="entry name" value="Enolase-like_N"/>
</dbReference>
<dbReference type="GO" id="GO:0004634">
    <property type="term" value="F:phosphopyruvate hydratase activity"/>
    <property type="evidence" value="ECO:0007669"/>
    <property type="project" value="UniProtKB-UniRule"/>
</dbReference>
<dbReference type="InterPro" id="IPR036849">
    <property type="entry name" value="Enolase-like_C_sf"/>
</dbReference>
<keyword evidence="5 6" id="KW-0456">Lyase</keyword>
<feature type="binding site" evidence="8">
    <location>
        <position position="163"/>
    </location>
    <ligand>
        <name>substrate</name>
    </ligand>
</feature>
<evidence type="ECO:0000256" key="6">
    <source>
        <dbReference type="HAMAP-Rule" id="MF_00318"/>
    </source>
</evidence>
<evidence type="ECO:0000256" key="8">
    <source>
        <dbReference type="PIRSR" id="PIRSR001400-2"/>
    </source>
</evidence>
<comment type="similarity">
    <text evidence="2 6">Belongs to the enolase family.</text>
</comment>
<feature type="domain" description="Enolase C-terminal TIM barrel" evidence="10">
    <location>
        <begin position="147"/>
        <end position="429"/>
    </location>
</feature>
<feature type="binding site" evidence="8">
    <location>
        <position position="317"/>
    </location>
    <ligand>
        <name>substrate</name>
    </ligand>
</feature>
<gene>
    <name evidence="6" type="primary">eno</name>
    <name evidence="12" type="ORF">B9Q02_02795</name>
</gene>
<evidence type="ECO:0000313" key="13">
    <source>
        <dbReference type="Proteomes" id="UP000240569"/>
    </source>
</evidence>
<dbReference type="PIRSF" id="PIRSF001400">
    <property type="entry name" value="Enolase"/>
    <property type="match status" value="1"/>
</dbReference>
<dbReference type="EC" id="4.2.1.11" evidence="6"/>
<dbReference type="PROSITE" id="PS00164">
    <property type="entry name" value="ENOLASE"/>
    <property type="match status" value="1"/>
</dbReference>
<dbReference type="SFLD" id="SFLDS00001">
    <property type="entry name" value="Enolase"/>
    <property type="match status" value="1"/>
</dbReference>
<comment type="function">
    <text evidence="6">Catalyzes the reversible conversion of 2-phosphoglycerate (2-PG) into phosphoenolpyruvate (PEP). It is essential for the degradation of carbohydrates via glycolysis.</text>
</comment>
<dbReference type="GO" id="GO:0006096">
    <property type="term" value="P:glycolytic process"/>
    <property type="evidence" value="ECO:0007669"/>
    <property type="project" value="UniProtKB-UniRule"/>
</dbReference>
<dbReference type="GO" id="GO:0009986">
    <property type="term" value="C:cell surface"/>
    <property type="evidence" value="ECO:0007669"/>
    <property type="project" value="UniProtKB-SubCell"/>
</dbReference>
<feature type="binding site" evidence="8">
    <location>
        <position position="172"/>
    </location>
    <ligand>
        <name>substrate</name>
    </ligand>
</feature>
<dbReference type="InterPro" id="IPR000941">
    <property type="entry name" value="Enolase"/>
</dbReference>
<feature type="binding site" evidence="6">
    <location>
        <position position="393"/>
    </location>
    <ligand>
        <name>(2R)-2-phosphoglycerate</name>
        <dbReference type="ChEBI" id="CHEBI:58289"/>
    </ligand>
</feature>
<evidence type="ECO:0000256" key="3">
    <source>
        <dbReference type="ARBA" id="ARBA00022842"/>
    </source>
</evidence>
<dbReference type="GO" id="GO:0000287">
    <property type="term" value="F:magnesium ion binding"/>
    <property type="evidence" value="ECO:0007669"/>
    <property type="project" value="UniProtKB-UniRule"/>
</dbReference>
<dbReference type="AlphaFoldDB" id="A0A2R6AIZ6"/>
<dbReference type="InterPro" id="IPR020810">
    <property type="entry name" value="Enolase_C"/>
</dbReference>
<feature type="binding site" evidence="8">
    <location>
        <begin position="369"/>
        <end position="372"/>
    </location>
    <ligand>
        <name>substrate</name>
    </ligand>
</feature>
<evidence type="ECO:0000256" key="9">
    <source>
        <dbReference type="PIRSR" id="PIRSR001400-3"/>
    </source>
</evidence>
<dbReference type="Proteomes" id="UP000240569">
    <property type="component" value="Unassembled WGS sequence"/>
</dbReference>
<keyword evidence="6" id="KW-0963">Cytoplasm</keyword>
<name>A0A2R6AIZ6_9ARCH</name>